<feature type="domain" description="HTH gntR-type" evidence="4">
    <location>
        <begin position="28"/>
        <end position="98"/>
    </location>
</feature>
<evidence type="ECO:0000256" key="2">
    <source>
        <dbReference type="ARBA" id="ARBA00023125"/>
    </source>
</evidence>
<evidence type="ECO:0000256" key="3">
    <source>
        <dbReference type="ARBA" id="ARBA00023163"/>
    </source>
</evidence>
<dbReference type="PANTHER" id="PTHR30146:SF109">
    <property type="entry name" value="HTH-TYPE TRANSCRIPTIONAL REGULATOR GALS"/>
    <property type="match status" value="1"/>
</dbReference>
<proteinExistence type="predicted"/>
<dbReference type="Gene3D" id="1.10.10.10">
    <property type="entry name" value="Winged helix-like DNA-binding domain superfamily/Winged helix DNA-binding domain"/>
    <property type="match status" value="1"/>
</dbReference>
<evidence type="ECO:0000256" key="1">
    <source>
        <dbReference type="ARBA" id="ARBA00023015"/>
    </source>
</evidence>
<organism evidence="5 6">
    <name type="scientific">Tengunoibacter tsumagoiensis</name>
    <dbReference type="NCBI Taxonomy" id="2014871"/>
    <lineage>
        <taxon>Bacteria</taxon>
        <taxon>Bacillati</taxon>
        <taxon>Chloroflexota</taxon>
        <taxon>Ktedonobacteria</taxon>
        <taxon>Ktedonobacterales</taxon>
        <taxon>Dictyobacteraceae</taxon>
        <taxon>Tengunoibacter</taxon>
    </lineage>
</organism>
<evidence type="ECO:0000259" key="4">
    <source>
        <dbReference type="PROSITE" id="PS50949"/>
    </source>
</evidence>
<dbReference type="AlphaFoldDB" id="A0A402A6X8"/>
<dbReference type="InterPro" id="IPR028082">
    <property type="entry name" value="Peripla_BP_I"/>
</dbReference>
<keyword evidence="3" id="KW-0804">Transcription</keyword>
<sequence>MSEQKTKVEAAIDATYLVTPKQLRHASTRRSNRKVEEIRGLLRALALEKGPGRQLPTIRELCTLFNTSSATLTAALDLLETENIIHRKERQGIFVATSINRKNIHVLFNASSLSNVGQSPFWSILLANLLKESEQHANFKNEQYHFHFLWQPHGQTLSAEYINLLKISQADACILIGANARYQDHTSALQIPHVTFAGGGDITVQVAFQESDQQALHWLVQQGCKKIACIEPIYRTQSSESCQKLFQRLLPGLGLSVYPELFRQASILPSPYGRELTYQEQGYMVTKELFTSFREHRPDGMYIADDMMASGALVAWEELGLRPGGDIKIISHVTPGSPILFGKTRAMATIEIEPIDIVRALFSLLDTAMASDYKPDDVEYFIRPRLRPPSA</sequence>
<dbReference type="InterPro" id="IPR046335">
    <property type="entry name" value="LacI/GalR-like_sensor"/>
</dbReference>
<dbReference type="PANTHER" id="PTHR30146">
    <property type="entry name" value="LACI-RELATED TRANSCRIPTIONAL REPRESSOR"/>
    <property type="match status" value="1"/>
</dbReference>
<dbReference type="EMBL" id="BIFR01000002">
    <property type="protein sequence ID" value="GCE14785.1"/>
    <property type="molecule type" value="Genomic_DNA"/>
</dbReference>
<dbReference type="Gene3D" id="3.40.50.2300">
    <property type="match status" value="2"/>
</dbReference>
<accession>A0A402A6X8</accession>
<name>A0A402A6X8_9CHLR</name>
<dbReference type="InterPro" id="IPR000524">
    <property type="entry name" value="Tscrpt_reg_HTH_GntR"/>
</dbReference>
<dbReference type="InterPro" id="IPR036388">
    <property type="entry name" value="WH-like_DNA-bd_sf"/>
</dbReference>
<dbReference type="GO" id="GO:0003700">
    <property type="term" value="F:DNA-binding transcription factor activity"/>
    <property type="evidence" value="ECO:0007669"/>
    <property type="project" value="InterPro"/>
</dbReference>
<comment type="caution">
    <text evidence="5">The sequence shown here is derived from an EMBL/GenBank/DDBJ whole genome shotgun (WGS) entry which is preliminary data.</text>
</comment>
<protein>
    <recommendedName>
        <fullName evidence="4">HTH gntR-type domain-containing protein</fullName>
    </recommendedName>
</protein>
<reference evidence="6" key="1">
    <citation type="submission" date="2018-12" db="EMBL/GenBank/DDBJ databases">
        <title>Tengunoibacter tsumagoiensis gen. nov., sp. nov., Dictyobacter kobayashii sp. nov., D. alpinus sp. nov., and D. joshuensis sp. nov. and description of Dictyobacteraceae fam. nov. within the order Ktedonobacterales isolated from Tengu-no-mugimeshi.</title>
        <authorList>
            <person name="Wang C.M."/>
            <person name="Zheng Y."/>
            <person name="Sakai Y."/>
            <person name="Toyoda A."/>
            <person name="Minakuchi Y."/>
            <person name="Abe K."/>
            <person name="Yokota A."/>
            <person name="Yabe S."/>
        </authorList>
    </citation>
    <scope>NUCLEOTIDE SEQUENCE [LARGE SCALE GENOMIC DNA]</scope>
    <source>
        <strain evidence="6">Uno3</strain>
    </source>
</reference>
<dbReference type="OrthoDB" id="147262at2"/>
<keyword evidence="2" id="KW-0238">DNA-binding</keyword>
<dbReference type="GO" id="GO:0000976">
    <property type="term" value="F:transcription cis-regulatory region binding"/>
    <property type="evidence" value="ECO:0007669"/>
    <property type="project" value="TreeGrafter"/>
</dbReference>
<keyword evidence="6" id="KW-1185">Reference proteome</keyword>
<keyword evidence="1" id="KW-0805">Transcription regulation</keyword>
<dbReference type="Pfam" id="PF13377">
    <property type="entry name" value="Peripla_BP_3"/>
    <property type="match status" value="1"/>
</dbReference>
<evidence type="ECO:0000313" key="6">
    <source>
        <dbReference type="Proteomes" id="UP000287352"/>
    </source>
</evidence>
<dbReference type="SMART" id="SM00345">
    <property type="entry name" value="HTH_GNTR"/>
    <property type="match status" value="1"/>
</dbReference>
<dbReference type="SUPFAM" id="SSF53822">
    <property type="entry name" value="Periplasmic binding protein-like I"/>
    <property type="match status" value="1"/>
</dbReference>
<dbReference type="Pfam" id="PF00392">
    <property type="entry name" value="GntR"/>
    <property type="match status" value="1"/>
</dbReference>
<dbReference type="RefSeq" id="WP_126582321.1">
    <property type="nucleotide sequence ID" value="NZ_BIFR01000002.1"/>
</dbReference>
<dbReference type="SUPFAM" id="SSF46785">
    <property type="entry name" value="Winged helix' DNA-binding domain"/>
    <property type="match status" value="1"/>
</dbReference>
<dbReference type="Proteomes" id="UP000287352">
    <property type="component" value="Unassembled WGS sequence"/>
</dbReference>
<evidence type="ECO:0000313" key="5">
    <source>
        <dbReference type="EMBL" id="GCE14785.1"/>
    </source>
</evidence>
<dbReference type="PROSITE" id="PS50949">
    <property type="entry name" value="HTH_GNTR"/>
    <property type="match status" value="1"/>
</dbReference>
<dbReference type="InterPro" id="IPR036390">
    <property type="entry name" value="WH_DNA-bd_sf"/>
</dbReference>
<gene>
    <name evidence="5" type="ORF">KTT_46440</name>
</gene>